<evidence type="ECO:0000313" key="1">
    <source>
        <dbReference type="EMBL" id="GGC95738.1"/>
    </source>
</evidence>
<dbReference type="InterPro" id="IPR029058">
    <property type="entry name" value="AB_hydrolase_fold"/>
</dbReference>
<dbReference type="Gene3D" id="3.40.50.1820">
    <property type="entry name" value="alpha/beta hydrolase"/>
    <property type="match status" value="1"/>
</dbReference>
<organism evidence="1 2">
    <name type="scientific">Enterococcus wangshanyuanii</name>
    <dbReference type="NCBI Taxonomy" id="2005703"/>
    <lineage>
        <taxon>Bacteria</taxon>
        <taxon>Bacillati</taxon>
        <taxon>Bacillota</taxon>
        <taxon>Bacilli</taxon>
        <taxon>Lactobacillales</taxon>
        <taxon>Enterococcaceae</taxon>
        <taxon>Enterococcus</taxon>
    </lineage>
</organism>
<reference evidence="2" key="1">
    <citation type="journal article" date="2019" name="Int. J. Syst. Evol. Microbiol.">
        <title>The Global Catalogue of Microorganisms (GCM) 10K type strain sequencing project: providing services to taxonomists for standard genome sequencing and annotation.</title>
        <authorList>
            <consortium name="The Broad Institute Genomics Platform"/>
            <consortium name="The Broad Institute Genome Sequencing Center for Infectious Disease"/>
            <person name="Wu L."/>
            <person name="Ma J."/>
        </authorList>
    </citation>
    <scope>NUCLEOTIDE SEQUENCE [LARGE SCALE GENOMIC DNA]</scope>
    <source>
        <strain evidence="2">CGMCC 1.15942</strain>
    </source>
</reference>
<dbReference type="SUPFAM" id="SSF53474">
    <property type="entry name" value="alpha/beta-Hydrolases"/>
    <property type="match status" value="1"/>
</dbReference>
<name>A0ABQ1PEU9_9ENTE</name>
<comment type="caution">
    <text evidence="1">The sequence shown here is derived from an EMBL/GenBank/DDBJ whole genome shotgun (WGS) entry which is preliminary data.</text>
</comment>
<dbReference type="Proteomes" id="UP000630615">
    <property type="component" value="Unassembled WGS sequence"/>
</dbReference>
<proteinExistence type="predicted"/>
<keyword evidence="2" id="KW-1185">Reference proteome</keyword>
<sequence length="372" mass="41892">MTQLTDEQYFSLSESIYDNDMLSPGKAIKSSDGVWWVVINSVNQSESDLQGVAVVPKSEYDKMQAGKISNYPNVTFVSRGTSSLKDWEQNLSTLGVGFKPSEIREASNNSLANRVSNQFLGYEDFVNETLSQFKPKNYDFTGHSLGGALAQYMAVLKNKNAVTYAAARAYRILPKDYQVKVDAGEYDNQIIDYRHSWDPVGYIPKGKRIGKCFLVDSEYLDMLIGSHMPNTFKNIFRKNGAINIMLSPDFMRDTAGIHGLISEEYRDAKRALLAYLDYENDEMERLKSEIIGNEEFSELETHEIEDVIQEIFPHGSGMNVSLVDDGTVEEICHLIDTLSNQIEEKANQLMASANIAEKADAYTKGMFDKVFT</sequence>
<protein>
    <recommendedName>
        <fullName evidence="3">Fungal lipase-like domain-containing protein</fullName>
    </recommendedName>
</protein>
<dbReference type="EMBL" id="BMKI01000006">
    <property type="protein sequence ID" value="GGC95738.1"/>
    <property type="molecule type" value="Genomic_DNA"/>
</dbReference>
<dbReference type="Pfam" id="PF26363">
    <property type="entry name" value="Phospholipase-like"/>
    <property type="match status" value="1"/>
</dbReference>
<accession>A0ABQ1PEU9</accession>
<gene>
    <name evidence="1" type="ORF">GCM10011573_26800</name>
</gene>
<dbReference type="RefSeq" id="WP_088270452.1">
    <property type="nucleotide sequence ID" value="NZ_BMKI01000006.1"/>
</dbReference>
<evidence type="ECO:0000313" key="2">
    <source>
        <dbReference type="Proteomes" id="UP000630615"/>
    </source>
</evidence>
<evidence type="ECO:0008006" key="3">
    <source>
        <dbReference type="Google" id="ProtNLM"/>
    </source>
</evidence>